<reference evidence="3 4" key="1">
    <citation type="submission" date="2021-04" db="EMBL/GenBank/DDBJ databases">
        <authorList>
            <person name="Pira H."/>
            <person name="Risdian C."/>
            <person name="Wink J."/>
        </authorList>
    </citation>
    <scope>NUCLEOTIDE SEQUENCE [LARGE SCALE GENOMIC DNA]</scope>
    <source>
        <strain evidence="3 4">WH131</strain>
    </source>
</reference>
<evidence type="ECO:0000256" key="2">
    <source>
        <dbReference type="ARBA" id="ARBA00023002"/>
    </source>
</evidence>
<evidence type="ECO:0000256" key="1">
    <source>
        <dbReference type="ARBA" id="ARBA00006484"/>
    </source>
</evidence>
<gene>
    <name evidence="3" type="ORF">KCG45_13270</name>
</gene>
<keyword evidence="4" id="KW-1185">Reference proteome</keyword>
<evidence type="ECO:0000313" key="4">
    <source>
        <dbReference type="Proteomes" id="UP000699975"/>
    </source>
</evidence>
<keyword evidence="2" id="KW-0560">Oxidoreductase</keyword>
<comment type="similarity">
    <text evidence="1">Belongs to the short-chain dehydrogenases/reductases (SDR) family.</text>
</comment>
<proteinExistence type="inferred from homology"/>
<organism evidence="3 4">
    <name type="scientific">Erythrobacter ani</name>
    <dbReference type="NCBI Taxonomy" id="2827235"/>
    <lineage>
        <taxon>Bacteria</taxon>
        <taxon>Pseudomonadati</taxon>
        <taxon>Pseudomonadota</taxon>
        <taxon>Alphaproteobacteria</taxon>
        <taxon>Sphingomonadales</taxon>
        <taxon>Erythrobacteraceae</taxon>
        <taxon>Erythrobacter/Porphyrobacter group</taxon>
        <taxon>Erythrobacter</taxon>
    </lineage>
</organism>
<accession>A0ABS6SQR4</accession>
<dbReference type="InterPro" id="IPR002347">
    <property type="entry name" value="SDR_fam"/>
</dbReference>
<dbReference type="RefSeq" id="WP_218317791.1">
    <property type="nucleotide sequence ID" value="NZ_JAGSPB010000003.1"/>
</dbReference>
<dbReference type="PROSITE" id="PS51257">
    <property type="entry name" value="PROKAR_LIPOPROTEIN"/>
    <property type="match status" value="1"/>
</dbReference>
<protein>
    <submittedName>
        <fullName evidence="3">SDR family oxidoreductase</fullName>
    </submittedName>
</protein>
<dbReference type="CDD" id="cd05233">
    <property type="entry name" value="SDR_c"/>
    <property type="match status" value="1"/>
</dbReference>
<dbReference type="PANTHER" id="PTHR44196">
    <property type="entry name" value="DEHYDROGENASE/REDUCTASE SDR FAMILY MEMBER 7B"/>
    <property type="match status" value="1"/>
</dbReference>
<sequence>MTTKNIVITGGSSGIGVACAKAVVASGHRVALVARSKDKLDQIVVELGAENAIAVQCDVTKPAEQEAMFAEVLAQFGTIDAVFANAGLGASATGTEHGEIENFHEMILVNNFAVTVTCKLAIPHLRKTKGQLILIGSQAGHVALSGSVYSATKWFIRGYAKNLSNELIEHGVRVTSIDPGMVDTPFFDEPKPTALRPDDIGEAFAYIINLPDHARIAELEIYPTVGAHHS</sequence>
<dbReference type="PANTHER" id="PTHR44196:SF1">
    <property type="entry name" value="DEHYDROGENASE_REDUCTASE SDR FAMILY MEMBER 7B"/>
    <property type="match status" value="1"/>
</dbReference>
<name>A0ABS6SQR4_9SPHN</name>
<dbReference type="EMBL" id="JAGSPB010000003">
    <property type="protein sequence ID" value="MBV7267156.1"/>
    <property type="molecule type" value="Genomic_DNA"/>
</dbReference>
<dbReference type="Proteomes" id="UP000699975">
    <property type="component" value="Unassembled WGS sequence"/>
</dbReference>
<dbReference type="Pfam" id="PF00106">
    <property type="entry name" value="adh_short"/>
    <property type="match status" value="1"/>
</dbReference>
<comment type="caution">
    <text evidence="3">The sequence shown here is derived from an EMBL/GenBank/DDBJ whole genome shotgun (WGS) entry which is preliminary data.</text>
</comment>
<evidence type="ECO:0000313" key="3">
    <source>
        <dbReference type="EMBL" id="MBV7267156.1"/>
    </source>
</evidence>